<dbReference type="AlphaFoldDB" id="A0ABD0YNX3"/>
<feature type="transmembrane region" description="Helical" evidence="5">
    <location>
        <begin position="151"/>
        <end position="172"/>
    </location>
</feature>
<comment type="subcellular location">
    <subcellularLocation>
        <location evidence="1">Membrane</location>
        <topology evidence="1">Multi-pass membrane protein</topology>
    </subcellularLocation>
</comment>
<feature type="transmembrane region" description="Helical" evidence="5">
    <location>
        <begin position="127"/>
        <end position="145"/>
    </location>
</feature>
<feature type="signal peptide" evidence="6">
    <location>
        <begin position="1"/>
        <end position="19"/>
    </location>
</feature>
<name>A0ABD0YNX3_9HEMI</name>
<dbReference type="InterPro" id="IPR020846">
    <property type="entry name" value="MFS_dom"/>
</dbReference>
<dbReference type="InterPro" id="IPR050549">
    <property type="entry name" value="MFS_Trehalose_Transporter"/>
</dbReference>
<evidence type="ECO:0000256" key="3">
    <source>
        <dbReference type="ARBA" id="ARBA00022989"/>
    </source>
</evidence>
<sequence>VFALIAANLLFLSTGCVLTWTSPTIPKLVGDGIVTENEGSWVGSVFGLGGVAGPFLTALCLDTLGRRATLAVNAFVFLVSWGLLCLPHVFYLVIFARVVAGIAVGASFTSIPIYITEIADDNLRQAMGSLNEICIGVGYMIEYGFGPWISYHALLGVSAGVSLLFISICLFLPESPYHLINKGQREKAVDTLASLRGREALASGAVNEEIRKIEVSIPLSAYSI</sequence>
<evidence type="ECO:0000256" key="5">
    <source>
        <dbReference type="SAM" id="Phobius"/>
    </source>
</evidence>
<dbReference type="PROSITE" id="PS00217">
    <property type="entry name" value="SUGAR_TRANSPORT_2"/>
    <property type="match status" value="1"/>
</dbReference>
<feature type="non-terminal residue" evidence="8">
    <location>
        <position position="1"/>
    </location>
</feature>
<feature type="chain" id="PRO_5044857115" description="Major facilitator superfamily (MFS) profile domain-containing protein" evidence="6">
    <location>
        <begin position="20"/>
        <end position="224"/>
    </location>
</feature>
<dbReference type="Gene3D" id="1.20.1250.20">
    <property type="entry name" value="MFS general substrate transporter like domains"/>
    <property type="match status" value="1"/>
</dbReference>
<dbReference type="PROSITE" id="PS50850">
    <property type="entry name" value="MFS"/>
    <property type="match status" value="1"/>
</dbReference>
<feature type="domain" description="Major facilitator superfamily (MFS) profile" evidence="7">
    <location>
        <begin position="1"/>
        <end position="224"/>
    </location>
</feature>
<evidence type="ECO:0000313" key="8">
    <source>
        <dbReference type="EMBL" id="KAL1137666.1"/>
    </source>
</evidence>
<keyword evidence="3 5" id="KW-1133">Transmembrane helix</keyword>
<proteinExistence type="predicted"/>
<gene>
    <name evidence="8" type="ORF">AAG570_009362</name>
</gene>
<reference evidence="8 9" key="1">
    <citation type="submission" date="2024-07" db="EMBL/GenBank/DDBJ databases">
        <title>Chromosome-level genome assembly of the water stick insect Ranatra chinensis (Heteroptera: Nepidae).</title>
        <authorList>
            <person name="Liu X."/>
        </authorList>
    </citation>
    <scope>NUCLEOTIDE SEQUENCE [LARGE SCALE GENOMIC DNA]</scope>
    <source>
        <strain evidence="8">Cailab_2021Rc</strain>
        <tissue evidence="8">Muscle</tissue>
    </source>
</reference>
<evidence type="ECO:0000256" key="6">
    <source>
        <dbReference type="SAM" id="SignalP"/>
    </source>
</evidence>
<dbReference type="InterPro" id="IPR005828">
    <property type="entry name" value="MFS_sugar_transport-like"/>
</dbReference>
<dbReference type="PANTHER" id="PTHR48021">
    <property type="match status" value="1"/>
</dbReference>
<keyword evidence="2 5" id="KW-0812">Transmembrane</keyword>
<keyword evidence="9" id="KW-1185">Reference proteome</keyword>
<dbReference type="SUPFAM" id="SSF103473">
    <property type="entry name" value="MFS general substrate transporter"/>
    <property type="match status" value="1"/>
</dbReference>
<dbReference type="InterPro" id="IPR005829">
    <property type="entry name" value="Sugar_transporter_CS"/>
</dbReference>
<accession>A0ABD0YNX3</accession>
<dbReference type="PANTHER" id="PTHR48021:SF47">
    <property type="entry name" value="GH17672P"/>
    <property type="match status" value="1"/>
</dbReference>
<dbReference type="GO" id="GO:0016020">
    <property type="term" value="C:membrane"/>
    <property type="evidence" value="ECO:0007669"/>
    <property type="project" value="UniProtKB-SubCell"/>
</dbReference>
<comment type="caution">
    <text evidence="8">The sequence shown here is derived from an EMBL/GenBank/DDBJ whole genome shotgun (WGS) entry which is preliminary data.</text>
</comment>
<feature type="transmembrane region" description="Helical" evidence="5">
    <location>
        <begin position="43"/>
        <end position="61"/>
    </location>
</feature>
<dbReference type="Pfam" id="PF00083">
    <property type="entry name" value="Sugar_tr"/>
    <property type="match status" value="1"/>
</dbReference>
<keyword evidence="6" id="KW-0732">Signal</keyword>
<feature type="transmembrane region" description="Helical" evidence="5">
    <location>
        <begin position="90"/>
        <end position="115"/>
    </location>
</feature>
<organism evidence="8 9">
    <name type="scientific">Ranatra chinensis</name>
    <dbReference type="NCBI Taxonomy" id="642074"/>
    <lineage>
        <taxon>Eukaryota</taxon>
        <taxon>Metazoa</taxon>
        <taxon>Ecdysozoa</taxon>
        <taxon>Arthropoda</taxon>
        <taxon>Hexapoda</taxon>
        <taxon>Insecta</taxon>
        <taxon>Pterygota</taxon>
        <taxon>Neoptera</taxon>
        <taxon>Paraneoptera</taxon>
        <taxon>Hemiptera</taxon>
        <taxon>Heteroptera</taxon>
        <taxon>Panheteroptera</taxon>
        <taxon>Nepomorpha</taxon>
        <taxon>Nepidae</taxon>
        <taxon>Ranatrinae</taxon>
        <taxon>Ranatra</taxon>
    </lineage>
</organism>
<evidence type="ECO:0000256" key="2">
    <source>
        <dbReference type="ARBA" id="ARBA00022692"/>
    </source>
</evidence>
<evidence type="ECO:0000313" key="9">
    <source>
        <dbReference type="Proteomes" id="UP001558652"/>
    </source>
</evidence>
<dbReference type="EMBL" id="JBFDAA010000004">
    <property type="protein sequence ID" value="KAL1137666.1"/>
    <property type="molecule type" value="Genomic_DNA"/>
</dbReference>
<keyword evidence="4 5" id="KW-0472">Membrane</keyword>
<evidence type="ECO:0000256" key="4">
    <source>
        <dbReference type="ARBA" id="ARBA00023136"/>
    </source>
</evidence>
<evidence type="ECO:0000256" key="1">
    <source>
        <dbReference type="ARBA" id="ARBA00004141"/>
    </source>
</evidence>
<feature type="transmembrane region" description="Helical" evidence="5">
    <location>
        <begin position="68"/>
        <end position="84"/>
    </location>
</feature>
<dbReference type="InterPro" id="IPR036259">
    <property type="entry name" value="MFS_trans_sf"/>
</dbReference>
<protein>
    <recommendedName>
        <fullName evidence="7">Major facilitator superfamily (MFS) profile domain-containing protein</fullName>
    </recommendedName>
</protein>
<dbReference type="Proteomes" id="UP001558652">
    <property type="component" value="Unassembled WGS sequence"/>
</dbReference>
<evidence type="ECO:0000259" key="7">
    <source>
        <dbReference type="PROSITE" id="PS50850"/>
    </source>
</evidence>